<keyword evidence="7 10" id="KW-0472">Membrane</keyword>
<dbReference type="PRINTS" id="PR00953">
    <property type="entry name" value="TYPE3IMRPROT"/>
</dbReference>
<protein>
    <recommendedName>
        <fullName evidence="3 9">Flagellar biosynthetic protein FliR</fullName>
    </recommendedName>
</protein>
<evidence type="ECO:0000256" key="4">
    <source>
        <dbReference type="ARBA" id="ARBA00022475"/>
    </source>
</evidence>
<dbReference type="GO" id="GO:0006605">
    <property type="term" value="P:protein targeting"/>
    <property type="evidence" value="ECO:0007669"/>
    <property type="project" value="UniProtKB-UniRule"/>
</dbReference>
<dbReference type="Pfam" id="PF01311">
    <property type="entry name" value="Bac_export_1"/>
    <property type="match status" value="1"/>
</dbReference>
<feature type="transmembrane region" description="Helical" evidence="10">
    <location>
        <begin position="38"/>
        <end position="59"/>
    </location>
</feature>
<reference evidence="11 12" key="1">
    <citation type="journal article" date="2020" name="Nature">
        <title>Bacterial chemolithoautotrophy via manganese oxidation.</title>
        <authorList>
            <person name="Yu H."/>
            <person name="Leadbetter J.R."/>
        </authorList>
    </citation>
    <scope>NUCLEOTIDE SEQUENCE [LARGE SCALE GENOMIC DNA]</scope>
    <source>
        <strain evidence="11 12">Mn-1</strain>
    </source>
</reference>
<dbReference type="InterPro" id="IPR006303">
    <property type="entry name" value="FliR"/>
</dbReference>
<keyword evidence="11" id="KW-0966">Cell projection</keyword>
<keyword evidence="11" id="KW-0282">Flagellum</keyword>
<evidence type="ECO:0000256" key="3">
    <source>
        <dbReference type="ARBA" id="ARBA00021717"/>
    </source>
</evidence>
<comment type="function">
    <text evidence="1 10">Role in flagellar biosynthesis.</text>
</comment>
<feature type="transmembrane region" description="Helical" evidence="10">
    <location>
        <begin position="12"/>
        <end position="31"/>
    </location>
</feature>
<dbReference type="EMBL" id="VTOW01000005">
    <property type="protein sequence ID" value="NKE73054.1"/>
    <property type="molecule type" value="Genomic_DNA"/>
</dbReference>
<keyword evidence="11" id="KW-0969">Cilium</keyword>
<name>A0A7X6DTT8_9BACT</name>
<evidence type="ECO:0000313" key="11">
    <source>
        <dbReference type="EMBL" id="NKE73054.1"/>
    </source>
</evidence>
<keyword evidence="5 10" id="KW-0812">Transmembrane</keyword>
<evidence type="ECO:0000256" key="10">
    <source>
        <dbReference type="RuleBase" id="RU362071"/>
    </source>
</evidence>
<evidence type="ECO:0000256" key="2">
    <source>
        <dbReference type="ARBA" id="ARBA00009772"/>
    </source>
</evidence>
<keyword evidence="8 10" id="KW-0975">Bacterial flagellum</keyword>
<dbReference type="GO" id="GO:0005886">
    <property type="term" value="C:plasma membrane"/>
    <property type="evidence" value="ECO:0007669"/>
    <property type="project" value="UniProtKB-SubCell"/>
</dbReference>
<organism evidence="11 12">
    <name type="scientific">Candidatus Manganitrophus noduliformans</name>
    <dbReference type="NCBI Taxonomy" id="2606439"/>
    <lineage>
        <taxon>Bacteria</taxon>
        <taxon>Pseudomonadati</taxon>
        <taxon>Nitrospirota</taxon>
        <taxon>Nitrospiria</taxon>
        <taxon>Candidatus Troglogloeales</taxon>
        <taxon>Candidatus Manganitrophaceae</taxon>
        <taxon>Candidatus Manganitrophus</taxon>
    </lineage>
</organism>
<evidence type="ECO:0000256" key="1">
    <source>
        <dbReference type="ARBA" id="ARBA00002578"/>
    </source>
</evidence>
<dbReference type="PANTHER" id="PTHR30065">
    <property type="entry name" value="FLAGELLAR BIOSYNTHETIC PROTEIN FLIR"/>
    <property type="match status" value="1"/>
</dbReference>
<evidence type="ECO:0000256" key="5">
    <source>
        <dbReference type="ARBA" id="ARBA00022692"/>
    </source>
</evidence>
<dbReference type="GO" id="GO:0044780">
    <property type="term" value="P:bacterial-type flagellum assembly"/>
    <property type="evidence" value="ECO:0007669"/>
    <property type="project" value="UniProtKB-UniRule"/>
</dbReference>
<dbReference type="GO" id="GO:0009425">
    <property type="term" value="C:bacterial-type flagellum basal body"/>
    <property type="evidence" value="ECO:0007669"/>
    <property type="project" value="UniProtKB-SubCell"/>
</dbReference>
<dbReference type="NCBIfam" id="TIGR01400">
    <property type="entry name" value="fliR"/>
    <property type="match status" value="1"/>
</dbReference>
<comment type="similarity">
    <text evidence="2 10">Belongs to the FliR/MopE/SpaR family.</text>
</comment>
<keyword evidence="6 10" id="KW-1133">Transmembrane helix</keyword>
<evidence type="ECO:0000256" key="9">
    <source>
        <dbReference type="NCBIfam" id="TIGR01400"/>
    </source>
</evidence>
<dbReference type="AlphaFoldDB" id="A0A7X6DTT8"/>
<feature type="transmembrane region" description="Helical" evidence="10">
    <location>
        <begin position="184"/>
        <end position="206"/>
    </location>
</feature>
<evidence type="ECO:0000256" key="6">
    <source>
        <dbReference type="ARBA" id="ARBA00022989"/>
    </source>
</evidence>
<dbReference type="Proteomes" id="UP000534783">
    <property type="component" value="Unassembled WGS sequence"/>
</dbReference>
<dbReference type="InterPro" id="IPR002010">
    <property type="entry name" value="T3SS_IM_R"/>
</dbReference>
<feature type="transmembrane region" description="Helical" evidence="10">
    <location>
        <begin position="126"/>
        <end position="149"/>
    </location>
</feature>
<comment type="subcellular location">
    <subcellularLocation>
        <location evidence="10">Cell membrane</location>
        <topology evidence="10">Multi-pass membrane protein</topology>
    </subcellularLocation>
    <subcellularLocation>
        <location evidence="10">Bacterial flagellum basal body</location>
    </subcellularLocation>
</comment>
<sequence>MEWVQPLFRYETAFVLILFRVASFLAVLPIMSGRSIPGLVKVSLALAVSLILVPIIPIQPAPPTVSAWVVGLAGEMMIGWVIGLGSRLIFAAVELGGELAGLQMGFGIANVIDPSSNQPVPLIEQFYTLLAVLVFFGIHADHLVLRALVQSFTILPPMTFNPGGAPIGQLVQAAGQLFVMGMRIAIPVTIALLLANVALGIISRVVPQMNVWLMSYPITISLGLLIMGATLSLYVALLQNQMAGLEGTIGGLLLEMKNP</sequence>
<gene>
    <name evidence="11" type="primary">fliR</name>
    <name evidence="11" type="ORF">MNODULE_20065</name>
</gene>
<accession>A0A7X6DTT8</accession>
<feature type="transmembrane region" description="Helical" evidence="10">
    <location>
        <begin position="65"/>
        <end position="83"/>
    </location>
</feature>
<comment type="caution">
    <text evidence="11">The sequence shown here is derived from an EMBL/GenBank/DDBJ whole genome shotgun (WGS) entry which is preliminary data.</text>
</comment>
<evidence type="ECO:0000313" key="12">
    <source>
        <dbReference type="Proteomes" id="UP000534783"/>
    </source>
</evidence>
<feature type="transmembrane region" description="Helical" evidence="10">
    <location>
        <begin position="88"/>
        <end position="106"/>
    </location>
</feature>
<proteinExistence type="inferred from homology"/>
<evidence type="ECO:0000256" key="8">
    <source>
        <dbReference type="ARBA" id="ARBA00023143"/>
    </source>
</evidence>
<dbReference type="RefSeq" id="WP_168063003.1">
    <property type="nucleotide sequence ID" value="NZ_VTOW01000005.1"/>
</dbReference>
<keyword evidence="4 10" id="KW-1003">Cell membrane</keyword>
<feature type="transmembrane region" description="Helical" evidence="10">
    <location>
        <begin position="218"/>
        <end position="237"/>
    </location>
</feature>
<dbReference type="PANTHER" id="PTHR30065:SF1">
    <property type="entry name" value="SURFACE PRESENTATION OF ANTIGENS PROTEIN SPAR"/>
    <property type="match status" value="1"/>
</dbReference>
<keyword evidence="12" id="KW-1185">Reference proteome</keyword>
<evidence type="ECO:0000256" key="7">
    <source>
        <dbReference type="ARBA" id="ARBA00023136"/>
    </source>
</evidence>